<reference evidence="2" key="1">
    <citation type="submission" date="2019-09" db="EMBL/GenBank/DDBJ databases">
        <title>Draft genome information of white flower Hibiscus syriacus.</title>
        <authorList>
            <person name="Kim Y.-M."/>
        </authorList>
    </citation>
    <scope>NUCLEOTIDE SEQUENCE [LARGE SCALE GENOMIC DNA]</scope>
    <source>
        <strain evidence="2">YM2019G1</strain>
    </source>
</reference>
<keyword evidence="3" id="KW-1185">Reference proteome</keyword>
<dbReference type="AlphaFoldDB" id="A0A6A2ZHJ6"/>
<evidence type="ECO:0000256" key="1">
    <source>
        <dbReference type="SAM" id="MobiDB-lite"/>
    </source>
</evidence>
<name>A0A6A2ZHJ6_HIBSY</name>
<dbReference type="Proteomes" id="UP000436088">
    <property type="component" value="Unassembled WGS sequence"/>
</dbReference>
<feature type="region of interest" description="Disordered" evidence="1">
    <location>
        <begin position="67"/>
        <end position="87"/>
    </location>
</feature>
<evidence type="ECO:0000313" key="2">
    <source>
        <dbReference type="EMBL" id="KAE8691026.1"/>
    </source>
</evidence>
<protein>
    <submittedName>
        <fullName evidence="2">Uncharacterized protein</fullName>
    </submittedName>
</protein>
<organism evidence="2 3">
    <name type="scientific">Hibiscus syriacus</name>
    <name type="common">Rose of Sharon</name>
    <dbReference type="NCBI Taxonomy" id="106335"/>
    <lineage>
        <taxon>Eukaryota</taxon>
        <taxon>Viridiplantae</taxon>
        <taxon>Streptophyta</taxon>
        <taxon>Embryophyta</taxon>
        <taxon>Tracheophyta</taxon>
        <taxon>Spermatophyta</taxon>
        <taxon>Magnoliopsida</taxon>
        <taxon>eudicotyledons</taxon>
        <taxon>Gunneridae</taxon>
        <taxon>Pentapetalae</taxon>
        <taxon>rosids</taxon>
        <taxon>malvids</taxon>
        <taxon>Malvales</taxon>
        <taxon>Malvaceae</taxon>
        <taxon>Malvoideae</taxon>
        <taxon>Hibiscus</taxon>
    </lineage>
</organism>
<accession>A0A6A2ZHJ6</accession>
<proteinExistence type="predicted"/>
<dbReference type="EMBL" id="VEPZ02001150">
    <property type="protein sequence ID" value="KAE8691026.1"/>
    <property type="molecule type" value="Genomic_DNA"/>
</dbReference>
<comment type="caution">
    <text evidence="2">The sequence shown here is derived from an EMBL/GenBank/DDBJ whole genome shotgun (WGS) entry which is preliminary data.</text>
</comment>
<feature type="compositionally biased region" description="Polar residues" evidence="1">
    <location>
        <begin position="68"/>
        <end position="80"/>
    </location>
</feature>
<sequence>MRVQQHQILLLQQQQPVSAKVFVQVLSKVLDQRRNSPEYYGGGRRLSEKQEIFFFFIIIKEDQRSNVDTKYQPSDQYPSQSHRHTGDLRQQYDHQIPTAFFVLETLALTLRVQLRPCPPGNLDDFWGFRNDNFGDNGGRSVGFNGETTMLYNNEDMIGSTLMTTTTTSNVGAVATMKHDSTDNISDLWSLPWQLIEDSGGNNNYNNMVVGFDLDSATDNWHDFFHSI</sequence>
<gene>
    <name evidence="2" type="ORF">F3Y22_tig00110893pilonHSYRG00942</name>
</gene>
<evidence type="ECO:0000313" key="3">
    <source>
        <dbReference type="Proteomes" id="UP000436088"/>
    </source>
</evidence>